<dbReference type="InterPro" id="IPR038396">
    <property type="entry name" value="SpoIIAA-like_sf"/>
</dbReference>
<dbReference type="RefSeq" id="WP_025165178.1">
    <property type="nucleotide sequence ID" value="NZ_AWSQ01000002.1"/>
</dbReference>
<evidence type="ECO:0000313" key="1">
    <source>
        <dbReference type="EMBL" id="KFX69926.1"/>
    </source>
</evidence>
<protein>
    <recommendedName>
        <fullName evidence="3">STAS/SEC14 domain-containing protein</fullName>
    </recommendedName>
</protein>
<organism evidence="1 2">
    <name type="scientific">Pseudomonas taeanensis MS-3</name>
    <dbReference type="NCBI Taxonomy" id="1395571"/>
    <lineage>
        <taxon>Bacteria</taxon>
        <taxon>Pseudomonadati</taxon>
        <taxon>Pseudomonadota</taxon>
        <taxon>Gammaproteobacteria</taxon>
        <taxon>Pseudomonadales</taxon>
        <taxon>Pseudomonadaceae</taxon>
        <taxon>Pseudomonas</taxon>
    </lineage>
</organism>
<proteinExistence type="predicted"/>
<dbReference type="Proteomes" id="UP000030063">
    <property type="component" value="Unassembled WGS sequence"/>
</dbReference>
<dbReference type="Pfam" id="PF11964">
    <property type="entry name" value="SpoIIAA-like"/>
    <property type="match status" value="1"/>
</dbReference>
<comment type="caution">
    <text evidence="1">The sequence shown here is derived from an EMBL/GenBank/DDBJ whole genome shotgun (WGS) entry which is preliminary data.</text>
</comment>
<dbReference type="InterPro" id="IPR036513">
    <property type="entry name" value="STAS_dom_sf"/>
</dbReference>
<sequence>MFKVIANGPNRVDIELSGKLNSEQMRTALDELISKTEGIEHGRMLYRIDDFDLPTLGAIGVELSRLPKLFKLIRKFDRAAVLADKAWLRKASEMEGALIPGLEIKAFERGDVGAAEAWLAR</sequence>
<evidence type="ECO:0000313" key="2">
    <source>
        <dbReference type="Proteomes" id="UP000030063"/>
    </source>
</evidence>
<dbReference type="Gene3D" id="3.40.50.10600">
    <property type="entry name" value="SpoIIaa-like domains"/>
    <property type="match status" value="1"/>
</dbReference>
<accession>A0A0A1YLK3</accession>
<dbReference type="SUPFAM" id="SSF52091">
    <property type="entry name" value="SpoIIaa-like"/>
    <property type="match status" value="1"/>
</dbReference>
<gene>
    <name evidence="1" type="ORF">TMS3_0110475</name>
</gene>
<dbReference type="InterPro" id="IPR021866">
    <property type="entry name" value="SpoIIAA-like"/>
</dbReference>
<dbReference type="AlphaFoldDB" id="A0A0A1YLK3"/>
<dbReference type="eggNOG" id="ENOG5032RKG">
    <property type="taxonomic scope" value="Bacteria"/>
</dbReference>
<dbReference type="OrthoDB" id="7619266at2"/>
<reference evidence="1 2" key="1">
    <citation type="journal article" date="2014" name="Genome Announc.">
        <title>Draft Genome Sequence of Petroleum Oil-Degrading Marine Bacterium Pseudomonas taeanensis Strain MS-3, Isolated from a Crude Oil-Contaminated Seashore.</title>
        <authorList>
            <person name="Lee S.Y."/>
            <person name="Kim S.H."/>
            <person name="Lee D.G."/>
            <person name="Shin S."/>
            <person name="Yun S.H."/>
            <person name="Choi C.W."/>
            <person name="Chung Y.H."/>
            <person name="Choi J.S."/>
            <person name="Kahng H.Y."/>
            <person name="Kim S.I."/>
        </authorList>
    </citation>
    <scope>NUCLEOTIDE SEQUENCE [LARGE SCALE GENOMIC DNA]</scope>
    <source>
        <strain evidence="1 2">MS-3</strain>
    </source>
</reference>
<dbReference type="EMBL" id="AWSQ01000002">
    <property type="protein sequence ID" value="KFX69926.1"/>
    <property type="molecule type" value="Genomic_DNA"/>
</dbReference>
<keyword evidence="2" id="KW-1185">Reference proteome</keyword>
<name>A0A0A1YLK3_9PSED</name>
<dbReference type="STRING" id="1395571.TMS3_0110475"/>
<evidence type="ECO:0008006" key="3">
    <source>
        <dbReference type="Google" id="ProtNLM"/>
    </source>
</evidence>